<dbReference type="EC" id="5.6.2.4" evidence="9"/>
<evidence type="ECO:0000256" key="10">
    <source>
        <dbReference type="ARBA" id="ARBA00034923"/>
    </source>
</evidence>
<evidence type="ECO:0000259" key="13">
    <source>
        <dbReference type="PROSITE" id="PS51198"/>
    </source>
</evidence>
<evidence type="ECO:0000256" key="1">
    <source>
        <dbReference type="ARBA" id="ARBA00009922"/>
    </source>
</evidence>
<evidence type="ECO:0000259" key="14">
    <source>
        <dbReference type="PROSITE" id="PS51217"/>
    </source>
</evidence>
<evidence type="ECO:0000256" key="8">
    <source>
        <dbReference type="ARBA" id="ARBA00034617"/>
    </source>
</evidence>
<feature type="domain" description="UvrD-like helicase C-terminal" evidence="14">
    <location>
        <begin position="283"/>
        <end position="551"/>
    </location>
</feature>
<dbReference type="GO" id="GO:0016887">
    <property type="term" value="F:ATP hydrolysis activity"/>
    <property type="evidence" value="ECO:0007669"/>
    <property type="project" value="RHEA"/>
</dbReference>
<keyword evidence="7" id="KW-0413">Isomerase</keyword>
<evidence type="ECO:0000256" key="7">
    <source>
        <dbReference type="ARBA" id="ARBA00023235"/>
    </source>
</evidence>
<dbReference type="InterPro" id="IPR014017">
    <property type="entry name" value="DNA_helicase_UvrD-like_C"/>
</dbReference>
<dbReference type="GO" id="GO:0005829">
    <property type="term" value="C:cytosol"/>
    <property type="evidence" value="ECO:0007669"/>
    <property type="project" value="TreeGrafter"/>
</dbReference>
<dbReference type="InterPro" id="IPR000212">
    <property type="entry name" value="DNA_helicase_UvrD/REP"/>
</dbReference>
<evidence type="ECO:0000256" key="9">
    <source>
        <dbReference type="ARBA" id="ARBA00034808"/>
    </source>
</evidence>
<name>A0A5D0MNK7_FLESI</name>
<dbReference type="PROSITE" id="PS51217">
    <property type="entry name" value="UVRD_HELICASE_CTER"/>
    <property type="match status" value="1"/>
</dbReference>
<evidence type="ECO:0000256" key="12">
    <source>
        <dbReference type="PROSITE-ProRule" id="PRU00560"/>
    </source>
</evidence>
<dbReference type="PANTHER" id="PTHR11070">
    <property type="entry name" value="UVRD / RECB / PCRA DNA HELICASE FAMILY MEMBER"/>
    <property type="match status" value="1"/>
</dbReference>
<dbReference type="GO" id="GO:0005524">
    <property type="term" value="F:ATP binding"/>
    <property type="evidence" value="ECO:0007669"/>
    <property type="project" value="UniProtKB-UniRule"/>
</dbReference>
<dbReference type="Pfam" id="PF21196">
    <property type="entry name" value="PcrA_UvrD_tudor"/>
    <property type="match status" value="1"/>
</dbReference>
<comment type="caution">
    <text evidence="15">The sequence shown here is derived from an EMBL/GenBank/DDBJ whole genome shotgun (WGS) entry which is preliminary data.</text>
</comment>
<evidence type="ECO:0000313" key="16">
    <source>
        <dbReference type="Proteomes" id="UP000323337"/>
    </source>
</evidence>
<evidence type="ECO:0000256" key="4">
    <source>
        <dbReference type="ARBA" id="ARBA00022806"/>
    </source>
</evidence>
<dbReference type="SUPFAM" id="SSF52540">
    <property type="entry name" value="P-loop containing nucleoside triphosphate hydrolases"/>
    <property type="match status" value="1"/>
</dbReference>
<dbReference type="Pfam" id="PF13361">
    <property type="entry name" value="UvrD_C"/>
    <property type="match status" value="1"/>
</dbReference>
<sequence length="693" mass="79080">MTHTAERLNKEQRAAVEYTGSPLLVIAGAGTGKTKVIVHKIAYLIDNVSVNPDNILSVTFTNKAAWEMKSRLKNLVGERAEGVWMGTFHSICLRILRRETHKTELKKGFGVIDQDDRLSALRSIVKELNIDSKKYPPKQYLWLISSFKNSIEYVEDKEPEEFIHRFPDVFKAYQLYLSFANLVDFDDMLALVIKIFQENDEVLTFYKNIFRYIMVDEYQDTNYIQFFFLKLLSGEYGNICVVGDDDQSIYGWRGAEIRNILDFEKHFSDVKTIKLTENYRSSPNILFTANTLIANNNYRKGKNLSPVIDKMGNIMIKECHDEQDESIFVVNEIERMLDQGISPAEIAALYRTNAQSRTFEVELNKRGISYKVIGGISFYSRKEIKDILAYLKLSDNPYDIDALKRSAKNPPKGIGNVVIQRIIDYATGNGSDLISAAKEITSVSKGKTAASLKFYTNIFDEMQQFENIADKIKVILNESSYGNYLKQFEEQNDANKRINNIDELINAAAIFDESYEEPDLSEFLATTTLTTSTDESAGDSVSLMTLHSAKGLEFDSVFLTGLEEGLFPLFRSMDNEWELEEERRLCYVGITRAKSNLVFTHTNTRMVYGKRQFCRPSMFLDELEIYDNDEQKTGISSPGDYEKKLKANTRVFHSKYGEGIVLNVKGAGDKVKADVFFQSSGLKKMLAESLEIF</sequence>
<dbReference type="PANTHER" id="PTHR11070:SF2">
    <property type="entry name" value="ATP-DEPENDENT DNA HELICASE SRS2"/>
    <property type="match status" value="1"/>
</dbReference>
<dbReference type="RefSeq" id="WP_303700167.1">
    <property type="nucleotide sequence ID" value="NZ_VSIV01000045.1"/>
</dbReference>
<dbReference type="Gene3D" id="1.10.10.160">
    <property type="match status" value="1"/>
</dbReference>
<dbReference type="Pfam" id="PF00580">
    <property type="entry name" value="UvrD-helicase"/>
    <property type="match status" value="1"/>
</dbReference>
<dbReference type="InterPro" id="IPR014016">
    <property type="entry name" value="UvrD-like_ATP-bd"/>
</dbReference>
<evidence type="ECO:0000256" key="5">
    <source>
        <dbReference type="ARBA" id="ARBA00022840"/>
    </source>
</evidence>
<evidence type="ECO:0000256" key="11">
    <source>
        <dbReference type="ARBA" id="ARBA00048988"/>
    </source>
</evidence>
<dbReference type="AlphaFoldDB" id="A0A5D0MNK7"/>
<evidence type="ECO:0000256" key="3">
    <source>
        <dbReference type="ARBA" id="ARBA00022801"/>
    </source>
</evidence>
<dbReference type="Gene3D" id="1.10.486.10">
    <property type="entry name" value="PCRA, domain 4"/>
    <property type="match status" value="1"/>
</dbReference>
<protein>
    <recommendedName>
        <fullName evidence="9">DNA 3'-5' helicase</fullName>
        <ecNumber evidence="9">5.6.2.4</ecNumber>
    </recommendedName>
    <alternativeName>
        <fullName evidence="10">DNA 3'-5' helicase II</fullName>
    </alternativeName>
</protein>
<dbReference type="CDD" id="cd17932">
    <property type="entry name" value="DEXQc_UvrD"/>
    <property type="match status" value="1"/>
</dbReference>
<evidence type="ECO:0000313" key="15">
    <source>
        <dbReference type="EMBL" id="TYB35224.1"/>
    </source>
</evidence>
<accession>A0A5D0MNK7</accession>
<proteinExistence type="inferred from homology"/>
<keyword evidence="3 12" id="KW-0378">Hydrolase</keyword>
<feature type="binding site" evidence="12">
    <location>
        <begin position="27"/>
        <end position="34"/>
    </location>
    <ligand>
        <name>ATP</name>
        <dbReference type="ChEBI" id="CHEBI:30616"/>
    </ligand>
</feature>
<dbReference type="GO" id="GO:0003677">
    <property type="term" value="F:DNA binding"/>
    <property type="evidence" value="ECO:0007669"/>
    <property type="project" value="UniProtKB-KW"/>
</dbReference>
<comment type="similarity">
    <text evidence="1">Belongs to the helicase family. UvrD subfamily.</text>
</comment>
<dbReference type="GO" id="GO:0043138">
    <property type="term" value="F:3'-5' DNA helicase activity"/>
    <property type="evidence" value="ECO:0007669"/>
    <property type="project" value="UniProtKB-EC"/>
</dbReference>
<comment type="catalytic activity">
    <reaction evidence="8">
        <text>Couples ATP hydrolysis with the unwinding of duplex DNA by translocating in the 3'-5' direction.</text>
        <dbReference type="EC" id="5.6.2.4"/>
    </reaction>
</comment>
<dbReference type="InterPro" id="IPR027417">
    <property type="entry name" value="P-loop_NTPase"/>
</dbReference>
<keyword evidence="5 12" id="KW-0067">ATP-binding</keyword>
<dbReference type="GO" id="GO:0033202">
    <property type="term" value="C:DNA helicase complex"/>
    <property type="evidence" value="ECO:0007669"/>
    <property type="project" value="TreeGrafter"/>
</dbReference>
<dbReference type="Gene3D" id="3.40.50.300">
    <property type="entry name" value="P-loop containing nucleotide triphosphate hydrolases"/>
    <property type="match status" value="2"/>
</dbReference>
<evidence type="ECO:0000256" key="6">
    <source>
        <dbReference type="ARBA" id="ARBA00023125"/>
    </source>
</evidence>
<keyword evidence="4 12" id="KW-0347">Helicase</keyword>
<dbReference type="PROSITE" id="PS51198">
    <property type="entry name" value="UVRD_HELICASE_ATP_BIND"/>
    <property type="match status" value="1"/>
</dbReference>
<comment type="catalytic activity">
    <reaction evidence="11">
        <text>ATP + H2O = ADP + phosphate + H(+)</text>
        <dbReference type="Rhea" id="RHEA:13065"/>
        <dbReference type="ChEBI" id="CHEBI:15377"/>
        <dbReference type="ChEBI" id="CHEBI:15378"/>
        <dbReference type="ChEBI" id="CHEBI:30616"/>
        <dbReference type="ChEBI" id="CHEBI:43474"/>
        <dbReference type="ChEBI" id="CHEBI:456216"/>
        <dbReference type="EC" id="5.6.2.4"/>
    </reaction>
</comment>
<feature type="domain" description="UvrD-like helicase ATP-binding" evidence="13">
    <location>
        <begin position="6"/>
        <end position="282"/>
    </location>
</feature>
<gene>
    <name evidence="15" type="ORF">FXF49_01605</name>
</gene>
<dbReference type="GO" id="GO:0000725">
    <property type="term" value="P:recombinational repair"/>
    <property type="evidence" value="ECO:0007669"/>
    <property type="project" value="TreeGrafter"/>
</dbReference>
<organism evidence="15 16">
    <name type="scientific">Flexistipes sinusarabici</name>
    <dbReference type="NCBI Taxonomy" id="2352"/>
    <lineage>
        <taxon>Bacteria</taxon>
        <taxon>Pseudomonadati</taxon>
        <taxon>Deferribacterota</taxon>
        <taxon>Deferribacteres</taxon>
        <taxon>Deferribacterales</taxon>
        <taxon>Flexistipitaceae</taxon>
        <taxon>Flexistipes</taxon>
    </lineage>
</organism>
<keyword evidence="6" id="KW-0238">DNA-binding</keyword>
<keyword evidence="2 12" id="KW-0547">Nucleotide-binding</keyword>
<evidence type="ECO:0000256" key="2">
    <source>
        <dbReference type="ARBA" id="ARBA00022741"/>
    </source>
</evidence>
<dbReference type="InterPro" id="IPR013986">
    <property type="entry name" value="DExx_box_DNA_helicase_dom_sf"/>
</dbReference>
<reference evidence="15 16" key="1">
    <citation type="submission" date="2019-08" db="EMBL/GenBank/DDBJ databases">
        <title>Genomic characterization of a novel candidate phylum (ARYD3) from a high temperature, high salinity tertiary oil reservoir in north central Oklahoma, USA.</title>
        <authorList>
            <person name="Youssef N.H."/>
            <person name="Yadav A."/>
            <person name="Elshahed M.S."/>
        </authorList>
    </citation>
    <scope>NUCLEOTIDE SEQUENCE [LARGE SCALE GENOMIC DNA]</scope>
    <source>
        <strain evidence="15">ARYD1</strain>
    </source>
</reference>
<dbReference type="EMBL" id="VSIV01000045">
    <property type="protein sequence ID" value="TYB35224.1"/>
    <property type="molecule type" value="Genomic_DNA"/>
</dbReference>
<dbReference type="Proteomes" id="UP000323337">
    <property type="component" value="Unassembled WGS sequence"/>
</dbReference>